<dbReference type="Gene3D" id="3.40.50.10810">
    <property type="entry name" value="Tandem AAA-ATPase domain"/>
    <property type="match status" value="1"/>
</dbReference>
<dbReference type="AlphaFoldDB" id="A0A3A3GDM5"/>
<evidence type="ECO:0000313" key="2">
    <source>
        <dbReference type="EMBL" id="RJG21368.1"/>
    </source>
</evidence>
<accession>A0A3A3GDM5</accession>
<proteinExistence type="predicted"/>
<comment type="caution">
    <text evidence="2">The sequence shown here is derived from an EMBL/GenBank/DDBJ whole genome shotgun (WGS) entry which is preliminary data.</text>
</comment>
<evidence type="ECO:0000313" key="3">
    <source>
        <dbReference type="Proteomes" id="UP000266177"/>
    </source>
</evidence>
<dbReference type="InterPro" id="IPR027417">
    <property type="entry name" value="P-loop_NTPase"/>
</dbReference>
<dbReference type="EMBL" id="QYZD01000025">
    <property type="protein sequence ID" value="RJG21368.1"/>
    <property type="molecule type" value="Genomic_DNA"/>
</dbReference>
<reference evidence="2 3" key="1">
    <citation type="submission" date="2018-09" db="EMBL/GenBank/DDBJ databases">
        <title>Paenibacillus SK2017-BO5.</title>
        <authorList>
            <person name="Piskunova J.V."/>
            <person name="Dubiley S.A."/>
            <person name="Severinov K.V."/>
        </authorList>
    </citation>
    <scope>NUCLEOTIDE SEQUENCE [LARGE SCALE GENOMIC DNA]</scope>
    <source>
        <strain evidence="2 3">BO5</strain>
    </source>
</reference>
<organism evidence="2 3">
    <name type="scientific">Paenibacillus thiaminolyticus</name>
    <name type="common">Bacillus thiaminolyticus</name>
    <dbReference type="NCBI Taxonomy" id="49283"/>
    <lineage>
        <taxon>Bacteria</taxon>
        <taxon>Bacillati</taxon>
        <taxon>Bacillota</taxon>
        <taxon>Bacilli</taxon>
        <taxon>Bacillales</taxon>
        <taxon>Paenibacillaceae</taxon>
        <taxon>Paenibacillus</taxon>
    </lineage>
</organism>
<feature type="domain" description="Helicase ATP-binding" evidence="1">
    <location>
        <begin position="246"/>
        <end position="589"/>
    </location>
</feature>
<dbReference type="Gene3D" id="3.40.50.300">
    <property type="entry name" value="P-loop containing nucleotide triphosphate hydrolases"/>
    <property type="match status" value="1"/>
</dbReference>
<dbReference type="Pfam" id="PF00271">
    <property type="entry name" value="Helicase_C"/>
    <property type="match status" value="1"/>
</dbReference>
<name>A0A3A3GDM5_PANTH</name>
<gene>
    <name evidence="2" type="ORF">DQX05_21970</name>
</gene>
<dbReference type="OrthoDB" id="9760715at2"/>
<protein>
    <recommendedName>
        <fullName evidence="1">Helicase ATP-binding domain-containing protein</fullName>
    </recommendedName>
</protein>
<dbReference type="SUPFAM" id="SSF52540">
    <property type="entry name" value="P-loop containing nucleoside triphosphate hydrolases"/>
    <property type="match status" value="2"/>
</dbReference>
<dbReference type="InterPro" id="IPR050496">
    <property type="entry name" value="SNF2_RAD54_helicase_repair"/>
</dbReference>
<sequence>MNSQKLMMWDTQRNFEVDLHLMVTDMDKRGEGWGIVLASYVGIPDAVSAISAGILEGRTLSYQSDRFERTTEKYKRLEKKIGMGDVAHGVVYNNMLTIDGVESISGDKGSDSAYIFAADGDIDTALSLHVIERFGFPSEWINHYPTLFKSRIRELKIFRNELFTHWEQAKCIEFRCSEDEAIELIRTALRSGQLCIPSSDVIGEFEYGWDLKTYMLRNAEHLARKLEQKQPRHTLDSPVDPAIADMKRIPFPIQAHMIQAIINTIYEESCICGGDMGTGKSIVACGVSHVMHETKKRRKAKKGTSILLSAPGITLPKWKDKEIALTIPHAKVRILRNSEDVLKMYREVKSGYRPDPNSLEFTLVGIDRAKLDGEKVFSGIWKRLKGKKSYAWHCPDCGQPLYVKNDIGDYVESSWEDAAAGLEPSEEDIFAALASHTMQPNGIPLSHKVSFHKKRLMLKCNAHEAAEEAKEGNDDEQRNLKCSTPLWRPALKQRAETRRKPRVCIAHVLKKMNKYFDLYICDEAHQCKAEDSGRGYAFAQMVAASKHVLMLTGTVTNGKSTSIKELLWRTDAKSLLQAGITYESGVQEWASRFGKLEKVVSVEEGDEGVITKRKRRGQQVREAAGIAPQLTANFLLHKSGFLELSDLGLPLVKLKEIPVFIDMDEEHKQKYMFFHKRLYDTCKSVSSGRDSVGVWSKFNPSTIMYGDRPDLGAKVVIGEECIIAPALEGELHAKERWLVDLVRKELNENRRVTIYNNFTGGYEMNQRLHDILTRSGIRCCILDEPNTELRQERLYELESDEVPVIITNMKLVEVGLDLMYWNTIIFYQLNYEVSTVRQSSRRAWRIGQEKECRVYYPVYNGTQQMTQFVHVMHARGHALMVEGRLDKSDLAEFSRDSQSALASDLASCFASNNLVDTWNRLATKDLEGIEMVEEAEFAAILKDRMKELTNQTLLLCGVDISKRHDTEQKTAADENIFGTIFAEESMERIFPDIQPEVIPVFGNKCKQPDNVIEIKNLKDQKKLKKRVNEDQLCWNF</sequence>
<dbReference type="InterPro" id="IPR001650">
    <property type="entry name" value="Helicase_C-like"/>
</dbReference>
<dbReference type="InterPro" id="IPR038718">
    <property type="entry name" value="SNF2-like_sf"/>
</dbReference>
<dbReference type="PANTHER" id="PTHR45629:SF7">
    <property type="entry name" value="DNA EXCISION REPAIR PROTEIN ERCC-6-RELATED"/>
    <property type="match status" value="1"/>
</dbReference>
<dbReference type="SMART" id="SM00487">
    <property type="entry name" value="DEXDc"/>
    <property type="match status" value="1"/>
</dbReference>
<dbReference type="Proteomes" id="UP000266177">
    <property type="component" value="Unassembled WGS sequence"/>
</dbReference>
<dbReference type="PANTHER" id="PTHR45629">
    <property type="entry name" value="SNF2/RAD54 FAMILY MEMBER"/>
    <property type="match status" value="1"/>
</dbReference>
<dbReference type="RefSeq" id="WP_119795603.1">
    <property type="nucleotide sequence ID" value="NZ_QYZD01000025.1"/>
</dbReference>
<evidence type="ECO:0000259" key="1">
    <source>
        <dbReference type="SMART" id="SM00487"/>
    </source>
</evidence>
<dbReference type="InterPro" id="IPR014001">
    <property type="entry name" value="Helicase_ATP-bd"/>
</dbReference>